<feature type="domain" description="GH15-like" evidence="1">
    <location>
        <begin position="264"/>
        <end position="584"/>
    </location>
</feature>
<dbReference type="SUPFAM" id="SSF48208">
    <property type="entry name" value="Six-hairpin glycosidases"/>
    <property type="match status" value="1"/>
</dbReference>
<dbReference type="Pfam" id="PF00723">
    <property type="entry name" value="Glyco_hydro_15"/>
    <property type="match status" value="1"/>
</dbReference>
<dbReference type="GO" id="GO:0016787">
    <property type="term" value="F:hydrolase activity"/>
    <property type="evidence" value="ECO:0007669"/>
    <property type="project" value="UniProtKB-KW"/>
</dbReference>
<evidence type="ECO:0000259" key="1">
    <source>
        <dbReference type="Pfam" id="PF00723"/>
    </source>
</evidence>
<dbReference type="EMBL" id="JAPQFJ010000007">
    <property type="protein sequence ID" value="MCY6958649.1"/>
    <property type="molecule type" value="Genomic_DNA"/>
</dbReference>
<dbReference type="PANTHER" id="PTHR31616">
    <property type="entry name" value="TREHALASE"/>
    <property type="match status" value="1"/>
</dbReference>
<keyword evidence="3" id="KW-1185">Reference proteome</keyword>
<dbReference type="Gene3D" id="2.70.98.10">
    <property type="match status" value="1"/>
</dbReference>
<dbReference type="Gene3D" id="1.50.10.10">
    <property type="match status" value="1"/>
</dbReference>
<dbReference type="InterPro" id="IPR011613">
    <property type="entry name" value="GH15-like"/>
</dbReference>
<keyword evidence="2" id="KW-0378">Hydrolase</keyword>
<dbReference type="RefSeq" id="WP_268061067.1">
    <property type="nucleotide sequence ID" value="NZ_JAPQFJ010000007.1"/>
</dbReference>
<dbReference type="InterPro" id="IPR012341">
    <property type="entry name" value="6hp_glycosidase-like_sf"/>
</dbReference>
<name>A0ABT4D8L1_9CLOT</name>
<dbReference type="InterPro" id="IPR008928">
    <property type="entry name" value="6-hairpin_glycosidase_sf"/>
</dbReference>
<sequence length="642" mass="74276">MNNKAYLIDGVIGNSKLLLSMHKNGQVSRMWWPSIDLYQHADEISDGVYVEDARDMLWRNEGEWEYSQGYIKDTNILKSKALHLKYNIEIESIDFCTLRQDIVVKKYIIKNNSSKGLDLKFIFKSGFAIKDSIKFNSLYFDKENDALVHYKQDCVLAVGSSEEISEYTVSNVKDQAELGKLNGDDTAQGTEGALLFELNQVDSGEERVITIFITPGRNKEDALRLLQNAKKLKAEKLYCDTEKYWNEYLNKANNIDIIDDGLQNLYKRSLLAIALMYNKETGGFLAAPEFDEYITKSGGYGFCWPRDGAFIANAMLKAGYENMSKNFYEWAVNVQEKEGFWDQRYYMSGLKAPTWGVQIDETASVVWGMNEYYKQTGDNEFIKYIWDSVYKAAEFLCNSIDSETNLPIPTMDLWEERKGEHTYSCAAVEAGLRGAANIAKELGYNEYEKKWRICSEKIKESIEYNLWNSARQSFYRGVKLIINRDEYDKLKGSNEKVYYCLRDGKYDEYLKYYDDVVDVSLLGISYPFKTLEDTNEKMIKQGEAVEKYLWVNKVGGIKRYENDAYIGGNPWILTTLWLAIHYSNVGNREKAQKLVEWAVEHRTYLDLLPEQIDKESGEIAWVVPLAWSHAMFILSMLEIYDN</sequence>
<evidence type="ECO:0000313" key="3">
    <source>
        <dbReference type="Proteomes" id="UP001144612"/>
    </source>
</evidence>
<dbReference type="PANTHER" id="PTHR31616:SF0">
    <property type="entry name" value="GLUCAN 1,4-ALPHA-GLUCOSIDASE"/>
    <property type="match status" value="1"/>
</dbReference>
<organism evidence="2 3">
    <name type="scientific">Clostridium brassicae</name>
    <dbReference type="NCBI Taxonomy" id="2999072"/>
    <lineage>
        <taxon>Bacteria</taxon>
        <taxon>Bacillati</taxon>
        <taxon>Bacillota</taxon>
        <taxon>Clostridia</taxon>
        <taxon>Eubacteriales</taxon>
        <taxon>Clostridiaceae</taxon>
        <taxon>Clostridium</taxon>
    </lineage>
</organism>
<gene>
    <name evidence="2" type="ORF">OW729_08535</name>
</gene>
<dbReference type="Proteomes" id="UP001144612">
    <property type="component" value="Unassembled WGS sequence"/>
</dbReference>
<proteinExistence type="predicted"/>
<protein>
    <submittedName>
        <fullName evidence="2">Glycoside hydrolase family 15 protein</fullName>
    </submittedName>
</protein>
<dbReference type="InterPro" id="IPR014718">
    <property type="entry name" value="GH-type_carb-bd"/>
</dbReference>
<reference evidence="2" key="1">
    <citation type="submission" date="2022-12" db="EMBL/GenBank/DDBJ databases">
        <title>Clostridium sp. nov., isolated from industrial wastewater.</title>
        <authorList>
            <person name="Jiayan W."/>
        </authorList>
    </citation>
    <scope>NUCLEOTIDE SEQUENCE</scope>
    <source>
        <strain evidence="2">ZC22-4</strain>
    </source>
</reference>
<accession>A0ABT4D8L1</accession>
<comment type="caution">
    <text evidence="2">The sequence shown here is derived from an EMBL/GenBank/DDBJ whole genome shotgun (WGS) entry which is preliminary data.</text>
</comment>
<evidence type="ECO:0000313" key="2">
    <source>
        <dbReference type="EMBL" id="MCY6958649.1"/>
    </source>
</evidence>